<protein>
    <submittedName>
        <fullName evidence="2">Alpha/Beta hydrolase protein</fullName>
    </submittedName>
</protein>
<keyword evidence="2" id="KW-0378">Hydrolase</keyword>
<name>A0A9P8WDG8_9HYPO</name>
<proteinExistence type="predicted"/>
<reference evidence="2 3" key="1">
    <citation type="journal article" date="2021" name="Nat. Commun.">
        <title>Genetic determinants of endophytism in the Arabidopsis root mycobiome.</title>
        <authorList>
            <person name="Mesny F."/>
            <person name="Miyauchi S."/>
            <person name="Thiergart T."/>
            <person name="Pickel B."/>
            <person name="Atanasova L."/>
            <person name="Karlsson M."/>
            <person name="Huettel B."/>
            <person name="Barry K.W."/>
            <person name="Haridas S."/>
            <person name="Chen C."/>
            <person name="Bauer D."/>
            <person name="Andreopoulos W."/>
            <person name="Pangilinan J."/>
            <person name="LaButti K."/>
            <person name="Riley R."/>
            <person name="Lipzen A."/>
            <person name="Clum A."/>
            <person name="Drula E."/>
            <person name="Henrissat B."/>
            <person name="Kohler A."/>
            <person name="Grigoriev I.V."/>
            <person name="Martin F.M."/>
            <person name="Hacquard S."/>
        </authorList>
    </citation>
    <scope>NUCLEOTIDE SEQUENCE [LARGE SCALE GENOMIC DNA]</scope>
    <source>
        <strain evidence="2 3">MPI-CAGE-CH-0241</strain>
    </source>
</reference>
<dbReference type="InterPro" id="IPR000073">
    <property type="entry name" value="AB_hydrolase_1"/>
</dbReference>
<dbReference type="Gene3D" id="3.40.50.1820">
    <property type="entry name" value="alpha/beta hydrolase"/>
    <property type="match status" value="1"/>
</dbReference>
<evidence type="ECO:0000313" key="2">
    <source>
        <dbReference type="EMBL" id="KAH6895893.1"/>
    </source>
</evidence>
<gene>
    <name evidence="2" type="ORF">B0T10DRAFT_558065</name>
</gene>
<dbReference type="InterPro" id="IPR029058">
    <property type="entry name" value="AB_hydrolase_fold"/>
</dbReference>
<dbReference type="EMBL" id="JAGPYM010000004">
    <property type="protein sequence ID" value="KAH6895893.1"/>
    <property type="molecule type" value="Genomic_DNA"/>
</dbReference>
<evidence type="ECO:0000259" key="1">
    <source>
        <dbReference type="Pfam" id="PF12697"/>
    </source>
</evidence>
<dbReference type="SUPFAM" id="SSF53474">
    <property type="entry name" value="alpha/beta-Hydrolases"/>
    <property type="match status" value="1"/>
</dbReference>
<dbReference type="PANTHER" id="PTHR45763:SF46">
    <property type="entry name" value="AB HYDROLASE-1 DOMAIN-CONTAINING PROTEIN"/>
    <property type="match status" value="1"/>
</dbReference>
<accession>A0A9P8WDG8</accession>
<comment type="caution">
    <text evidence="2">The sequence shown here is derived from an EMBL/GenBank/DDBJ whole genome shotgun (WGS) entry which is preliminary data.</text>
</comment>
<dbReference type="Proteomes" id="UP000777438">
    <property type="component" value="Unassembled WGS sequence"/>
</dbReference>
<evidence type="ECO:0000313" key="3">
    <source>
        <dbReference type="Proteomes" id="UP000777438"/>
    </source>
</evidence>
<organism evidence="2 3">
    <name type="scientific">Thelonectria olida</name>
    <dbReference type="NCBI Taxonomy" id="1576542"/>
    <lineage>
        <taxon>Eukaryota</taxon>
        <taxon>Fungi</taxon>
        <taxon>Dikarya</taxon>
        <taxon>Ascomycota</taxon>
        <taxon>Pezizomycotina</taxon>
        <taxon>Sordariomycetes</taxon>
        <taxon>Hypocreomycetidae</taxon>
        <taxon>Hypocreales</taxon>
        <taxon>Nectriaceae</taxon>
        <taxon>Thelonectria</taxon>
    </lineage>
</organism>
<dbReference type="AlphaFoldDB" id="A0A9P8WDG8"/>
<keyword evidence="3" id="KW-1185">Reference proteome</keyword>
<dbReference type="PANTHER" id="PTHR45763">
    <property type="entry name" value="HYDROLASE, ALPHA/BETA FOLD FAMILY PROTEIN, EXPRESSED-RELATED"/>
    <property type="match status" value="1"/>
</dbReference>
<sequence>MATTSRENQTFKLPDGRVLGFAEYGNPDGVPLLRASRRPRQPLRLPLIALDRPGFGLSTPLPRRRFPDWADDVRAFAKGMHIDRFAVFGLSGGGPYALACARFLPKEMLTGVGLFISGPHWAAGANHMTLIRRLVSVWSIHSPGSLTFVADMFTGAWKWLVSTNFITTRLDKWLDAAKLKEKGAPGGIEDEHVAEWMEDRPTAEKREALINMIVREPYRQGTAATVHEAMLLSAQDWGFKLEDVNYDEIKMWHGVEDKNAPIGMMRWMAERLPHCKLQEFEGETHYTMWKHIDAAFAELVPKDTSKKTTEA</sequence>
<dbReference type="GO" id="GO:0016787">
    <property type="term" value="F:hydrolase activity"/>
    <property type="evidence" value="ECO:0007669"/>
    <property type="project" value="UniProtKB-KW"/>
</dbReference>
<dbReference type="OrthoDB" id="294702at2759"/>
<feature type="domain" description="AB hydrolase-1" evidence="1">
    <location>
        <begin position="40"/>
        <end position="289"/>
    </location>
</feature>
<dbReference type="Pfam" id="PF12697">
    <property type="entry name" value="Abhydrolase_6"/>
    <property type="match status" value="1"/>
</dbReference>